<feature type="region of interest" description="Disordered" evidence="1">
    <location>
        <begin position="19"/>
        <end position="96"/>
    </location>
</feature>
<feature type="compositionally biased region" description="Basic and acidic residues" evidence="1">
    <location>
        <begin position="29"/>
        <end position="47"/>
    </location>
</feature>
<reference evidence="3 4" key="1">
    <citation type="journal article" date="2019" name="Nat. Plants">
        <title>Genome sequencing of Musa balbisiana reveals subgenome evolution and function divergence in polyploid bananas.</title>
        <authorList>
            <person name="Yao X."/>
        </authorList>
    </citation>
    <scope>NUCLEOTIDE SEQUENCE [LARGE SCALE GENOMIC DNA]</scope>
    <source>
        <strain evidence="4">cv. DH-PKW</strain>
        <tissue evidence="3">Leaves</tissue>
    </source>
</reference>
<name>A0A4S8JNN5_MUSBA</name>
<accession>A0A4S8JNN5</accession>
<evidence type="ECO:0000313" key="3">
    <source>
        <dbReference type="EMBL" id="THU63094.1"/>
    </source>
</evidence>
<keyword evidence="2" id="KW-0812">Transmembrane</keyword>
<dbReference type="Proteomes" id="UP000317650">
    <property type="component" value="Chromosome 1"/>
</dbReference>
<evidence type="ECO:0000256" key="1">
    <source>
        <dbReference type="SAM" id="MobiDB-lite"/>
    </source>
</evidence>
<proteinExistence type="predicted"/>
<evidence type="ECO:0000256" key="2">
    <source>
        <dbReference type="SAM" id="Phobius"/>
    </source>
</evidence>
<dbReference type="EMBL" id="PYDT01000004">
    <property type="protein sequence ID" value="THU63094.1"/>
    <property type="molecule type" value="Genomic_DNA"/>
</dbReference>
<feature type="region of interest" description="Disordered" evidence="1">
    <location>
        <begin position="258"/>
        <end position="289"/>
    </location>
</feature>
<feature type="compositionally biased region" description="Basic and acidic residues" evidence="1">
    <location>
        <begin position="86"/>
        <end position="96"/>
    </location>
</feature>
<feature type="transmembrane region" description="Helical" evidence="2">
    <location>
        <begin position="177"/>
        <end position="198"/>
    </location>
</feature>
<keyword evidence="4" id="KW-1185">Reference proteome</keyword>
<evidence type="ECO:0000313" key="4">
    <source>
        <dbReference type="Proteomes" id="UP000317650"/>
    </source>
</evidence>
<keyword evidence="2" id="KW-1133">Transmembrane helix</keyword>
<keyword evidence="2" id="KW-0472">Membrane</keyword>
<sequence>MQLHREAATDALLTFLERQPLVGSVGERGSQDHHRPRGDERPHDAAAHHLALPTAQVNRQSGGPGRRGAGEEGAGEGQDLEAAVEGDDRAGRGGLAERDVGDRAGAAEHADAALLAAGEVGDGLGDVGAARDLHDVATEGVGAVAGDEDGGLGFVLGPPGAATGAAGAGDDRTLPRLAVVVLLVLGGTAASAAAPGGVGFLHPHLLLVALGIGGSHLSSGKARLPRPPRISRQLLCLSFLLILTELCSSSSARTQLLQSPKQRRIEEGRGMREESRGRRKERGDMMCTGPRWRDKELRNMFHEMDNLRLSNINDGGVCVTFQPGPGKSSSLCGGQVEHMFATGSSGSHELAVSEMMKGDEKNRNICPLSKQQVIQFMLHRWIQCTYSYDK</sequence>
<comment type="caution">
    <text evidence="3">The sequence shown here is derived from an EMBL/GenBank/DDBJ whole genome shotgun (WGS) entry which is preliminary data.</text>
</comment>
<feature type="compositionally biased region" description="Basic and acidic residues" evidence="1">
    <location>
        <begin position="263"/>
        <end position="284"/>
    </location>
</feature>
<dbReference type="AlphaFoldDB" id="A0A4S8JNN5"/>
<gene>
    <name evidence="3" type="ORF">C4D60_Mb01t12120</name>
</gene>
<organism evidence="3 4">
    <name type="scientific">Musa balbisiana</name>
    <name type="common">Banana</name>
    <dbReference type="NCBI Taxonomy" id="52838"/>
    <lineage>
        <taxon>Eukaryota</taxon>
        <taxon>Viridiplantae</taxon>
        <taxon>Streptophyta</taxon>
        <taxon>Embryophyta</taxon>
        <taxon>Tracheophyta</taxon>
        <taxon>Spermatophyta</taxon>
        <taxon>Magnoliopsida</taxon>
        <taxon>Liliopsida</taxon>
        <taxon>Zingiberales</taxon>
        <taxon>Musaceae</taxon>
        <taxon>Musa</taxon>
    </lineage>
</organism>
<protein>
    <submittedName>
        <fullName evidence="3">Uncharacterized protein</fullName>
    </submittedName>
</protein>
<feature type="compositionally biased region" description="Gly residues" evidence="1">
    <location>
        <begin position="62"/>
        <end position="76"/>
    </location>
</feature>